<keyword evidence="2" id="KW-1185">Reference proteome</keyword>
<organism evidence="1 2">
    <name type="scientific">Burkholderia aenigmatica</name>
    <dbReference type="NCBI Taxonomy" id="2015348"/>
    <lineage>
        <taxon>Bacteria</taxon>
        <taxon>Pseudomonadati</taxon>
        <taxon>Pseudomonadota</taxon>
        <taxon>Betaproteobacteria</taxon>
        <taxon>Burkholderiales</taxon>
        <taxon>Burkholderiaceae</taxon>
        <taxon>Burkholderia</taxon>
        <taxon>Burkholderia cepacia complex</taxon>
    </lineage>
</organism>
<evidence type="ECO:0000313" key="1">
    <source>
        <dbReference type="EMBL" id="VWC78545.1"/>
    </source>
</evidence>
<dbReference type="Proteomes" id="UP000494120">
    <property type="component" value="Unassembled WGS sequence"/>
</dbReference>
<gene>
    <name evidence="1" type="ORF">BLA17378_03749</name>
</gene>
<reference evidence="1 2" key="1">
    <citation type="submission" date="2019-09" db="EMBL/GenBank/DDBJ databases">
        <authorList>
            <person name="Depoorter E."/>
        </authorList>
    </citation>
    <scope>NUCLEOTIDE SEQUENCE [LARGE SCALE GENOMIC DNA]</scope>
    <source>
        <strain evidence="1 2">R-17378</strain>
    </source>
</reference>
<comment type="caution">
    <text evidence="1">The sequence shown here is derived from an EMBL/GenBank/DDBJ whole genome shotgun (WGS) entry which is preliminary data.</text>
</comment>
<evidence type="ECO:0000313" key="2">
    <source>
        <dbReference type="Proteomes" id="UP000494120"/>
    </source>
</evidence>
<proteinExistence type="predicted"/>
<protein>
    <submittedName>
        <fullName evidence="1">Uncharacterized protein</fullName>
    </submittedName>
</protein>
<dbReference type="EMBL" id="CABVQG010000013">
    <property type="protein sequence ID" value="VWC78545.1"/>
    <property type="molecule type" value="Genomic_DNA"/>
</dbReference>
<name>A0ABY6XTD2_9BURK</name>
<sequence length="67" mass="7058">MRAFLFSPPPPVIGLTLAGKSVACSVSGSRQQKINMAFDTNINMVFNSIQRSADRCATAPGGSLSKN</sequence>
<accession>A0ABY6XTD2</accession>